<name>A0A0N0U9X0_9EURY</name>
<accession>A0A0N0U9X0</accession>
<dbReference type="Proteomes" id="UP000037729">
    <property type="component" value="Unassembled WGS sequence"/>
</dbReference>
<dbReference type="EMBL" id="LIUF01000001">
    <property type="protein sequence ID" value="KOX94864.1"/>
    <property type="molecule type" value="Genomic_DNA"/>
</dbReference>
<sequence length="93" mass="10203">MTRPSPAAALNGVQVGHICDRCNRGIRTGDKAVAYGTYYERGGWTLRRVWCDECADRAISNETDGADEVLVEAVYWQGKLVSVTAIARSRPSN</sequence>
<dbReference type="RefSeq" id="WP_053966629.1">
    <property type="nucleotide sequence ID" value="NZ_LIUF01000001.1"/>
</dbReference>
<dbReference type="Pfam" id="PF26417">
    <property type="entry name" value="DUF8112"/>
    <property type="match status" value="1"/>
</dbReference>
<comment type="caution">
    <text evidence="2">The sequence shown here is derived from an EMBL/GenBank/DDBJ whole genome shotgun (WGS) entry which is preliminary data.</text>
</comment>
<keyword evidence="3" id="KW-1185">Reference proteome</keyword>
<dbReference type="PATRIC" id="fig|1705562.3.peg.1578"/>
<evidence type="ECO:0000313" key="3">
    <source>
        <dbReference type="Proteomes" id="UP000037729"/>
    </source>
</evidence>
<proteinExistence type="predicted"/>
<reference evidence="2 3" key="1">
    <citation type="submission" date="2015-08" db="EMBL/GenBank/DDBJ databases">
        <title>Genomes of Isolates from Cabo Rojo, PR.</title>
        <authorList>
            <person name="Sanchez-Nieves R.L."/>
            <person name="Montalvo-Rodriguez R."/>
        </authorList>
    </citation>
    <scope>NUCLEOTIDE SEQUENCE [LARGE SCALE GENOMIC DNA]</scope>
    <source>
        <strain evidence="2 3">SL3</strain>
    </source>
</reference>
<dbReference type="AlphaFoldDB" id="A0A0N0U9X0"/>
<dbReference type="InterPro" id="IPR058425">
    <property type="entry name" value="DUF8112"/>
</dbReference>
<gene>
    <name evidence="2" type="ORF">AMS69_03105</name>
</gene>
<protein>
    <recommendedName>
        <fullName evidence="1">DUF8112 domain-containing protein</fullName>
    </recommendedName>
</protein>
<evidence type="ECO:0000313" key="2">
    <source>
        <dbReference type="EMBL" id="KOX94864.1"/>
    </source>
</evidence>
<evidence type="ECO:0000259" key="1">
    <source>
        <dbReference type="Pfam" id="PF26417"/>
    </source>
</evidence>
<organism evidence="2 3">
    <name type="scientific">Haloarcula rubripromontorii</name>
    <dbReference type="NCBI Taxonomy" id="1705562"/>
    <lineage>
        <taxon>Archaea</taxon>
        <taxon>Methanobacteriati</taxon>
        <taxon>Methanobacteriota</taxon>
        <taxon>Stenosarchaea group</taxon>
        <taxon>Halobacteria</taxon>
        <taxon>Halobacteriales</taxon>
        <taxon>Haloarculaceae</taxon>
        <taxon>Haloarcula</taxon>
    </lineage>
</organism>
<dbReference type="OrthoDB" id="243581at2157"/>
<feature type="domain" description="DUF8112" evidence="1">
    <location>
        <begin position="17"/>
        <end position="73"/>
    </location>
</feature>